<feature type="domain" description="ATPase AAA-type core" evidence="1">
    <location>
        <begin position="47"/>
        <end position="148"/>
    </location>
</feature>
<reference evidence="3 5" key="2">
    <citation type="submission" date="2023-11" db="EMBL/GenBank/DDBJ databases">
        <title>MicrobeMod: A computational toolkit for identifying prokaryotic methylation and restriction-modification with nanopore sequencing.</title>
        <authorList>
            <person name="Crits-Christoph A."/>
            <person name="Kang S.C."/>
            <person name="Lee H."/>
            <person name="Ostrov N."/>
        </authorList>
    </citation>
    <scope>NUCLEOTIDE SEQUENCE [LARGE SCALE GENOMIC DNA]</scope>
    <source>
        <strain evidence="3 5">ATCC 23090</strain>
    </source>
</reference>
<dbReference type="Proteomes" id="UP001326715">
    <property type="component" value="Chromosome"/>
</dbReference>
<feature type="domain" description="ATPase AAA-type core" evidence="1">
    <location>
        <begin position="294"/>
        <end position="365"/>
    </location>
</feature>
<sequence>MLIEFKVSNYRSIAEEQILSLIPAPKQKDYPDNIFSKGNHKALNAIAIYGANASGKSNLLKAMRVFDVIIQASARSSSTTKLPYDPFLLSAGWEDKPTKFEITFIISEVRYRYGVEYSKEEITKEWLYRKATGREVPLFLREKDTIDPSSGFKGNVKIIDAAIEATRPNALFLSTCDMLNVEEAKEIFQWLQNYNHIDGIDTEKQEFRTVSMWDDLADRSEIEKFLDCLNLGFIGIDISKKDFDESDLPPDLDEGTRNRLIKTLSGRQGYQVNSKHKTYAADGKATGDTISWRFDDRESKGTHKAFHLSGPILSAIKNGGVLIIDEIEAKMHPLLTLHTVNYFLNKETNPNNAQLVFATHDTNLLTYSELRRDQIYFTEKNNWEATEIFSLSDFIYLESNGGKNEKERPDTDKEKRYFEGRYGAVPFLGRFKSTKTDMDGEERKG</sequence>
<keyword evidence="3" id="KW-0067">ATP-binding</keyword>
<dbReference type="InterPro" id="IPR003959">
    <property type="entry name" value="ATPase_AAA_core"/>
</dbReference>
<evidence type="ECO:0000313" key="2">
    <source>
        <dbReference type="EMBL" id="SFW78443.1"/>
    </source>
</evidence>
<protein>
    <submittedName>
        <fullName evidence="3">ATP-binding protein</fullName>
    </submittedName>
</protein>
<evidence type="ECO:0000313" key="4">
    <source>
        <dbReference type="Proteomes" id="UP000183788"/>
    </source>
</evidence>
<dbReference type="InterPro" id="IPR027417">
    <property type="entry name" value="P-loop_NTPase"/>
</dbReference>
<dbReference type="PANTHER" id="PTHR40396:SF1">
    <property type="entry name" value="ATPASE AAA-TYPE CORE DOMAIN-CONTAINING PROTEIN"/>
    <property type="match status" value="1"/>
</dbReference>
<gene>
    <name evidence="2" type="ORF">SAMN05661012_04652</name>
    <name evidence="3" type="ORF">SR876_25125</name>
</gene>
<dbReference type="PANTHER" id="PTHR40396">
    <property type="entry name" value="ATPASE-LIKE PROTEIN"/>
    <property type="match status" value="1"/>
</dbReference>
<dbReference type="RefSeq" id="WP_218164070.1">
    <property type="nucleotide sequence ID" value="NZ_CP139972.1"/>
</dbReference>
<reference evidence="2 4" key="1">
    <citation type="submission" date="2016-11" db="EMBL/GenBank/DDBJ databases">
        <authorList>
            <person name="Jaros S."/>
            <person name="Januszkiewicz K."/>
            <person name="Wedrychowicz H."/>
        </authorList>
    </citation>
    <scope>NUCLEOTIDE SEQUENCE [LARGE SCALE GENOMIC DNA]</scope>
    <source>
        <strain evidence="2 4">DSM 784</strain>
    </source>
</reference>
<dbReference type="STRING" id="1004.SAMN05661012_04652"/>
<accession>A0A1K1S265</accession>
<name>A0A1K1S265_9BACT</name>
<dbReference type="Proteomes" id="UP000183788">
    <property type="component" value="Unassembled WGS sequence"/>
</dbReference>
<dbReference type="EMBL" id="FPIZ01000016">
    <property type="protein sequence ID" value="SFW78443.1"/>
    <property type="molecule type" value="Genomic_DNA"/>
</dbReference>
<evidence type="ECO:0000259" key="1">
    <source>
        <dbReference type="Pfam" id="PF13304"/>
    </source>
</evidence>
<keyword evidence="5" id="KW-1185">Reference proteome</keyword>
<dbReference type="GO" id="GO:0005524">
    <property type="term" value="F:ATP binding"/>
    <property type="evidence" value="ECO:0007669"/>
    <property type="project" value="UniProtKB-KW"/>
</dbReference>
<keyword evidence="3" id="KW-0547">Nucleotide-binding</keyword>
<proteinExistence type="predicted"/>
<organism evidence="2 4">
    <name type="scientific">Chitinophaga sancti</name>
    <dbReference type="NCBI Taxonomy" id="1004"/>
    <lineage>
        <taxon>Bacteria</taxon>
        <taxon>Pseudomonadati</taxon>
        <taxon>Bacteroidota</taxon>
        <taxon>Chitinophagia</taxon>
        <taxon>Chitinophagales</taxon>
        <taxon>Chitinophagaceae</taxon>
        <taxon>Chitinophaga</taxon>
    </lineage>
</organism>
<dbReference type="Gene3D" id="3.40.50.300">
    <property type="entry name" value="P-loop containing nucleotide triphosphate hydrolases"/>
    <property type="match status" value="1"/>
</dbReference>
<evidence type="ECO:0000313" key="5">
    <source>
        <dbReference type="Proteomes" id="UP001326715"/>
    </source>
</evidence>
<dbReference type="AlphaFoldDB" id="A0A1K1S265"/>
<evidence type="ECO:0000313" key="3">
    <source>
        <dbReference type="EMBL" id="WQG88215.1"/>
    </source>
</evidence>
<dbReference type="EMBL" id="CP140154">
    <property type="protein sequence ID" value="WQG88215.1"/>
    <property type="molecule type" value="Genomic_DNA"/>
</dbReference>
<dbReference type="SUPFAM" id="SSF52540">
    <property type="entry name" value="P-loop containing nucleoside triphosphate hydrolases"/>
    <property type="match status" value="1"/>
</dbReference>
<dbReference type="GO" id="GO:0016887">
    <property type="term" value="F:ATP hydrolysis activity"/>
    <property type="evidence" value="ECO:0007669"/>
    <property type="project" value="InterPro"/>
</dbReference>
<dbReference type="Pfam" id="PF13304">
    <property type="entry name" value="AAA_21"/>
    <property type="match status" value="2"/>
</dbReference>